<dbReference type="InterPro" id="IPR011127">
    <property type="entry name" value="Dala_Dala_lig_N"/>
</dbReference>
<dbReference type="GO" id="GO:0005737">
    <property type="term" value="C:cytoplasm"/>
    <property type="evidence" value="ECO:0007669"/>
    <property type="project" value="UniProtKB-SubCell"/>
</dbReference>
<evidence type="ECO:0000256" key="1">
    <source>
        <dbReference type="ARBA" id="ARBA00001936"/>
    </source>
</evidence>
<dbReference type="EC" id="6.3.2.4" evidence="4"/>
<dbReference type="InterPro" id="IPR013815">
    <property type="entry name" value="ATP_grasp_subdomain_1"/>
</dbReference>
<dbReference type="PROSITE" id="PS00843">
    <property type="entry name" value="DALA_DALA_LIGASE_1"/>
    <property type="match status" value="1"/>
</dbReference>
<feature type="non-terminal residue" evidence="17">
    <location>
        <position position="306"/>
    </location>
</feature>
<protein>
    <recommendedName>
        <fullName evidence="4">D-alanine--D-alanine ligase</fullName>
        <ecNumber evidence="4">6.3.2.4</ecNumber>
    </recommendedName>
</protein>
<sequence length="306" mass="33141">MNKIRLALIAGGTSGEREVSLKGAAGVEQALNKEKYEVVRYDPAIDLARLAADAEQLDAAFILLHGIHGEDGTVQGMLELLGIPYQGSGVLGSALAMDKNLAKTMYRLHGLPIAAWEMASKEHIADPAPLLAKLTLPVVVKPIRQGSSLGMSLVREPKQLSPALTTAFEHDNQVMVEEFIQGREITVGVLGNDELTPLPLVEVIPDAKYAFFDYEAKYQPGATREVCPAEVDDSIRDKAQQYGLTAHRALQLRGYSRTDMIVRDDEIFLLETNTIPGMTPTSLLPQAAAQAGLDFSALLDRLIALA</sequence>
<evidence type="ECO:0000256" key="4">
    <source>
        <dbReference type="ARBA" id="ARBA00012216"/>
    </source>
</evidence>
<comment type="catalytic activity">
    <reaction evidence="12">
        <text>2 D-alanine + ATP = D-alanyl-D-alanine + ADP + phosphate + H(+)</text>
        <dbReference type="Rhea" id="RHEA:11224"/>
        <dbReference type="ChEBI" id="CHEBI:15378"/>
        <dbReference type="ChEBI" id="CHEBI:30616"/>
        <dbReference type="ChEBI" id="CHEBI:43474"/>
        <dbReference type="ChEBI" id="CHEBI:57416"/>
        <dbReference type="ChEBI" id="CHEBI:57822"/>
        <dbReference type="ChEBI" id="CHEBI:456216"/>
        <dbReference type="EC" id="6.3.2.4"/>
    </reaction>
</comment>
<organism evidence="17 18">
    <name type="scientific">Candidatus Electrothrix marina</name>
    <dbReference type="NCBI Taxonomy" id="1859130"/>
    <lineage>
        <taxon>Bacteria</taxon>
        <taxon>Pseudomonadati</taxon>
        <taxon>Thermodesulfobacteriota</taxon>
        <taxon>Desulfobulbia</taxon>
        <taxon>Desulfobulbales</taxon>
        <taxon>Desulfobulbaceae</taxon>
        <taxon>Candidatus Electrothrix</taxon>
    </lineage>
</organism>
<keyword evidence="7 15" id="KW-0547">Nucleotide-binding</keyword>
<dbReference type="GO" id="GO:0008716">
    <property type="term" value="F:D-alanine-D-alanine ligase activity"/>
    <property type="evidence" value="ECO:0007669"/>
    <property type="project" value="UniProtKB-EC"/>
</dbReference>
<keyword evidence="8 15" id="KW-0067">ATP-binding</keyword>
<keyword evidence="14" id="KW-0460">Magnesium</keyword>
<dbReference type="PROSITE" id="PS00844">
    <property type="entry name" value="DALA_DALA_LIGASE_2"/>
    <property type="match status" value="1"/>
</dbReference>
<evidence type="ECO:0000256" key="15">
    <source>
        <dbReference type="PROSITE-ProRule" id="PRU00409"/>
    </source>
</evidence>
<evidence type="ECO:0000256" key="3">
    <source>
        <dbReference type="ARBA" id="ARBA00010871"/>
    </source>
</evidence>
<dbReference type="Gene3D" id="3.30.470.20">
    <property type="entry name" value="ATP-grasp fold, B domain"/>
    <property type="match status" value="1"/>
</dbReference>
<evidence type="ECO:0000256" key="10">
    <source>
        <dbReference type="ARBA" id="ARBA00022984"/>
    </source>
</evidence>
<feature type="active site" evidence="13">
    <location>
        <position position="282"/>
    </location>
</feature>
<dbReference type="Pfam" id="PF07478">
    <property type="entry name" value="Dala_Dala_lig_C"/>
    <property type="match status" value="1"/>
</dbReference>
<comment type="subcellular location">
    <subcellularLocation>
        <location evidence="2">Cytoplasm</location>
    </subcellularLocation>
</comment>
<evidence type="ECO:0000256" key="2">
    <source>
        <dbReference type="ARBA" id="ARBA00004496"/>
    </source>
</evidence>
<evidence type="ECO:0000259" key="16">
    <source>
        <dbReference type="PROSITE" id="PS50975"/>
    </source>
</evidence>
<gene>
    <name evidence="17" type="ORF">VT99_12861</name>
</gene>
<comment type="cofactor">
    <cofactor evidence="14">
        <name>Mg(2+)</name>
        <dbReference type="ChEBI" id="CHEBI:18420"/>
    </cofactor>
    <cofactor evidence="14">
        <name>Mn(2+)</name>
        <dbReference type="ChEBI" id="CHEBI:29035"/>
    </cofactor>
    <text evidence="14">Binds 2 magnesium or manganese ions per subunit.</text>
</comment>
<feature type="active site" evidence="13">
    <location>
        <position position="147"/>
    </location>
</feature>
<evidence type="ECO:0000256" key="6">
    <source>
        <dbReference type="ARBA" id="ARBA00022598"/>
    </source>
</evidence>
<comment type="cofactor">
    <cofactor evidence="1">
        <name>Mn(2+)</name>
        <dbReference type="ChEBI" id="CHEBI:29035"/>
    </cofactor>
</comment>
<dbReference type="SUPFAM" id="SSF56059">
    <property type="entry name" value="Glutathione synthetase ATP-binding domain-like"/>
    <property type="match status" value="1"/>
</dbReference>
<dbReference type="GO" id="GO:0009252">
    <property type="term" value="P:peptidoglycan biosynthetic process"/>
    <property type="evidence" value="ECO:0007669"/>
    <property type="project" value="UniProtKB-KW"/>
</dbReference>
<feature type="binding site" evidence="14">
    <location>
        <position position="259"/>
    </location>
    <ligand>
        <name>Mg(2+)</name>
        <dbReference type="ChEBI" id="CHEBI:18420"/>
        <label>1</label>
    </ligand>
</feature>
<name>A0A3S3QE75_9BACT</name>
<dbReference type="InterPro" id="IPR000291">
    <property type="entry name" value="D-Ala_lig_Van_CS"/>
</dbReference>
<feature type="binding site" evidence="14">
    <location>
        <position position="271"/>
    </location>
    <ligand>
        <name>Mg(2+)</name>
        <dbReference type="ChEBI" id="CHEBI:18420"/>
        <label>1</label>
    </ligand>
</feature>
<keyword evidence="9" id="KW-0133">Cell shape</keyword>
<dbReference type="SUPFAM" id="SSF52440">
    <property type="entry name" value="PreATP-grasp domain"/>
    <property type="match status" value="1"/>
</dbReference>
<dbReference type="GO" id="GO:0046872">
    <property type="term" value="F:metal ion binding"/>
    <property type="evidence" value="ECO:0007669"/>
    <property type="project" value="UniProtKB-KW"/>
</dbReference>
<keyword evidence="14" id="KW-0479">Metal-binding</keyword>
<dbReference type="GO" id="GO:0071555">
    <property type="term" value="P:cell wall organization"/>
    <property type="evidence" value="ECO:0007669"/>
    <property type="project" value="UniProtKB-KW"/>
</dbReference>
<keyword evidence="5" id="KW-0963">Cytoplasm</keyword>
<evidence type="ECO:0000256" key="11">
    <source>
        <dbReference type="ARBA" id="ARBA00023316"/>
    </source>
</evidence>
<dbReference type="PROSITE" id="PS50975">
    <property type="entry name" value="ATP_GRASP"/>
    <property type="match status" value="1"/>
</dbReference>
<dbReference type="EMBL" id="MTKQ01000286">
    <property type="protein sequence ID" value="RWX45155.1"/>
    <property type="molecule type" value="Genomic_DNA"/>
</dbReference>
<feature type="domain" description="ATP-grasp" evidence="16">
    <location>
        <begin position="103"/>
        <end position="304"/>
    </location>
</feature>
<dbReference type="InterPro" id="IPR005905">
    <property type="entry name" value="D_ala_D_ala"/>
</dbReference>
<evidence type="ECO:0000313" key="18">
    <source>
        <dbReference type="Proteomes" id="UP000286862"/>
    </source>
</evidence>
<dbReference type="NCBIfam" id="TIGR01205">
    <property type="entry name" value="D_ala_D_alaTIGR"/>
    <property type="match status" value="1"/>
</dbReference>
<dbReference type="HAMAP" id="MF_00047">
    <property type="entry name" value="Dala_Dala_lig"/>
    <property type="match status" value="1"/>
</dbReference>
<evidence type="ECO:0000256" key="8">
    <source>
        <dbReference type="ARBA" id="ARBA00022840"/>
    </source>
</evidence>
<evidence type="ECO:0000256" key="7">
    <source>
        <dbReference type="ARBA" id="ARBA00022741"/>
    </source>
</evidence>
<evidence type="ECO:0000256" key="14">
    <source>
        <dbReference type="PIRSR" id="PIRSR039102-3"/>
    </source>
</evidence>
<dbReference type="PIRSF" id="PIRSF039102">
    <property type="entry name" value="Ddl/VanB"/>
    <property type="match status" value="1"/>
</dbReference>
<proteinExistence type="inferred from homology"/>
<dbReference type="GO" id="GO:0008360">
    <property type="term" value="P:regulation of cell shape"/>
    <property type="evidence" value="ECO:0007669"/>
    <property type="project" value="UniProtKB-KW"/>
</dbReference>
<evidence type="ECO:0000256" key="12">
    <source>
        <dbReference type="ARBA" id="ARBA00047614"/>
    </source>
</evidence>
<keyword evidence="10" id="KW-0573">Peptidoglycan synthesis</keyword>
<dbReference type="PANTHER" id="PTHR23132">
    <property type="entry name" value="D-ALANINE--D-ALANINE LIGASE"/>
    <property type="match status" value="1"/>
</dbReference>
<dbReference type="NCBIfam" id="NF002378">
    <property type="entry name" value="PRK01372.1"/>
    <property type="match status" value="1"/>
</dbReference>
<dbReference type="AlphaFoldDB" id="A0A3S3QE75"/>
<keyword evidence="14" id="KW-0464">Manganese</keyword>
<evidence type="ECO:0000313" key="17">
    <source>
        <dbReference type="EMBL" id="RWX45155.1"/>
    </source>
</evidence>
<dbReference type="GO" id="GO:0005524">
    <property type="term" value="F:ATP binding"/>
    <property type="evidence" value="ECO:0007669"/>
    <property type="project" value="UniProtKB-UniRule"/>
</dbReference>
<keyword evidence="11" id="KW-0961">Cell wall biogenesis/degradation</keyword>
<dbReference type="Gene3D" id="3.30.1490.20">
    <property type="entry name" value="ATP-grasp fold, A domain"/>
    <property type="match status" value="1"/>
</dbReference>
<dbReference type="InterPro" id="IPR011095">
    <property type="entry name" value="Dala_Dala_lig_C"/>
</dbReference>
<dbReference type="InterPro" id="IPR016185">
    <property type="entry name" value="PreATP-grasp_dom_sf"/>
</dbReference>
<accession>A0A3S3QE75</accession>
<feature type="binding site" evidence="14">
    <location>
        <position position="273"/>
    </location>
    <ligand>
        <name>Mg(2+)</name>
        <dbReference type="ChEBI" id="CHEBI:18420"/>
        <label>2</label>
    </ligand>
</feature>
<comment type="similarity">
    <text evidence="3">Belongs to the D-alanine--D-alanine ligase family.</text>
</comment>
<reference evidence="17 18" key="1">
    <citation type="submission" date="2017-01" db="EMBL/GenBank/DDBJ databases">
        <title>The cable genome- insights into the physiology and evolution of filamentous bacteria capable of sulfide oxidation via long distance electron transfer.</title>
        <authorList>
            <person name="Schreiber L."/>
            <person name="Bjerg J.T."/>
            <person name="Boggild A."/>
            <person name="Van De Vossenberg J."/>
            <person name="Meysman F."/>
            <person name="Nielsen L.P."/>
            <person name="Schramm A."/>
            <person name="Kjeldsen K.U."/>
        </authorList>
    </citation>
    <scope>NUCLEOTIDE SEQUENCE [LARGE SCALE GENOMIC DNA]</scope>
    <source>
        <strain evidence="17">A2</strain>
    </source>
</reference>
<dbReference type="Proteomes" id="UP000286862">
    <property type="component" value="Unassembled WGS sequence"/>
</dbReference>
<dbReference type="Gene3D" id="3.40.50.20">
    <property type="match status" value="1"/>
</dbReference>
<evidence type="ECO:0000256" key="13">
    <source>
        <dbReference type="PIRSR" id="PIRSR039102-1"/>
    </source>
</evidence>
<keyword evidence="6 17" id="KW-0436">Ligase</keyword>
<dbReference type="Pfam" id="PF01820">
    <property type="entry name" value="Dala_Dala_lig_N"/>
    <property type="match status" value="1"/>
</dbReference>
<dbReference type="InterPro" id="IPR011761">
    <property type="entry name" value="ATP-grasp"/>
</dbReference>
<feature type="active site" evidence="13">
    <location>
        <position position="16"/>
    </location>
</feature>
<evidence type="ECO:0000256" key="5">
    <source>
        <dbReference type="ARBA" id="ARBA00022490"/>
    </source>
</evidence>
<feature type="binding site" evidence="14">
    <location>
        <position position="271"/>
    </location>
    <ligand>
        <name>Mg(2+)</name>
        <dbReference type="ChEBI" id="CHEBI:18420"/>
        <label>2</label>
    </ligand>
</feature>
<comment type="caution">
    <text evidence="17">The sequence shown here is derived from an EMBL/GenBank/DDBJ whole genome shotgun (WGS) entry which is preliminary data.</text>
</comment>
<evidence type="ECO:0000256" key="9">
    <source>
        <dbReference type="ARBA" id="ARBA00022960"/>
    </source>
</evidence>
<dbReference type="PANTHER" id="PTHR23132:SF23">
    <property type="entry name" value="D-ALANINE--D-ALANINE LIGASE B"/>
    <property type="match status" value="1"/>
</dbReference>